<evidence type="ECO:0000256" key="1">
    <source>
        <dbReference type="SAM" id="MobiDB-lite"/>
    </source>
</evidence>
<dbReference type="OrthoDB" id="5416902at2759"/>
<dbReference type="RefSeq" id="XP_007912225.1">
    <property type="nucleotide sequence ID" value="XM_007914034.1"/>
</dbReference>
<dbReference type="Gene3D" id="3.90.20.10">
    <property type="match status" value="1"/>
</dbReference>
<evidence type="ECO:0000313" key="3">
    <source>
        <dbReference type="Proteomes" id="UP000014074"/>
    </source>
</evidence>
<proteinExistence type="predicted"/>
<dbReference type="GeneID" id="19321603"/>
<name>R8BUH0_PHAM7</name>
<accession>R8BUH0</accession>
<dbReference type="KEGG" id="tmn:UCRPA7_1454"/>
<feature type="region of interest" description="Disordered" evidence="1">
    <location>
        <begin position="230"/>
        <end position="271"/>
    </location>
</feature>
<protein>
    <submittedName>
        <fullName evidence="2">Putative wac domain-containing protein</fullName>
    </submittedName>
</protein>
<organism evidence="2 3">
    <name type="scientific">Phaeoacremonium minimum (strain UCR-PA7)</name>
    <name type="common">Esca disease fungus</name>
    <name type="synonym">Togninia minima</name>
    <dbReference type="NCBI Taxonomy" id="1286976"/>
    <lineage>
        <taxon>Eukaryota</taxon>
        <taxon>Fungi</taxon>
        <taxon>Dikarya</taxon>
        <taxon>Ascomycota</taxon>
        <taxon>Pezizomycotina</taxon>
        <taxon>Sordariomycetes</taxon>
        <taxon>Sordariomycetidae</taxon>
        <taxon>Togniniales</taxon>
        <taxon>Togniniaceae</taxon>
        <taxon>Phaeoacremonium</taxon>
    </lineage>
</organism>
<dbReference type="EMBL" id="KB932880">
    <property type="protein sequence ID" value="EOO03033.1"/>
    <property type="molecule type" value="Genomic_DNA"/>
</dbReference>
<evidence type="ECO:0000313" key="2">
    <source>
        <dbReference type="EMBL" id="EOO03033.1"/>
    </source>
</evidence>
<reference evidence="3" key="1">
    <citation type="journal article" date="2013" name="Genome Announc.">
        <title>Draft genome sequence of the ascomycete Phaeoacremonium aleophilum strain UCR-PA7, a causal agent of the esca disease complex in grapevines.</title>
        <authorList>
            <person name="Blanco-Ulate B."/>
            <person name="Rolshausen P."/>
            <person name="Cantu D."/>
        </authorList>
    </citation>
    <scope>NUCLEOTIDE SEQUENCE [LARGE SCALE GENOMIC DNA]</scope>
    <source>
        <strain evidence="3">UCR-PA7</strain>
    </source>
</reference>
<dbReference type="Proteomes" id="UP000014074">
    <property type="component" value="Unassembled WGS sequence"/>
</dbReference>
<keyword evidence="3" id="KW-1185">Reference proteome</keyword>
<feature type="compositionally biased region" description="Basic and acidic residues" evidence="1">
    <location>
        <begin position="230"/>
        <end position="240"/>
    </location>
</feature>
<sequence length="271" mass="31077">MAIIIPPTPNSYLTRDEYTILRHSQDNHLTREFAGLHHSIDGIKRELKEFKEDVKLQFTAVDQRFNAVDQRLDIVQLQLNENTAEIRQSAAYSRNSSIKNPYQRITPLVAYRPAHGLADPDLDFFPKTADEFYKLRSPITSAQRKMLHYLINFYDLTNDPSILPVDRSVDDGDIDPSPFPYDPVRAVESIEVVLGLDEEKIIAFKQRAQQYAAQTLHLPSKRPNIASNNELEHLARRPKFDPTSPTSRHPDSSRIGRPLNPVFPEAKDPRL</sequence>
<dbReference type="AlphaFoldDB" id="R8BUH0"/>
<dbReference type="eggNOG" id="ENOG502RKR8">
    <property type="taxonomic scope" value="Eukaryota"/>
</dbReference>
<gene>
    <name evidence="2" type="ORF">UCRPA7_1454</name>
</gene>
<dbReference type="HOGENOM" id="CLU_1027388_0_0_1"/>